<gene>
    <name evidence="2" type="ORF">OF850_15705</name>
</gene>
<evidence type="ECO:0000256" key="1">
    <source>
        <dbReference type="SAM" id="SignalP"/>
    </source>
</evidence>
<evidence type="ECO:0000313" key="2">
    <source>
        <dbReference type="EMBL" id="MCW8087078.1"/>
    </source>
</evidence>
<accession>A0ABT3NY36</accession>
<keyword evidence="1" id="KW-0732">Signal</keyword>
<comment type="caution">
    <text evidence="2">The sequence shown here is derived from an EMBL/GenBank/DDBJ whole genome shotgun (WGS) entry which is preliminary data.</text>
</comment>
<sequence length="164" mass="17184">MPRRALPVLLSALCLAPVAARATSDGEAWVLLDRLREGPASGLAREAHAALLFPRITRRGFTVPGQHAEGTGIGPQGPLGRFGLAAPPFAVLGEEDSAALAVLFMTEGALRPLLHAGLWHFGAPTAGPVLALRMTERDVAPLPTPEGARLFRLSHPRADAISAI</sequence>
<evidence type="ECO:0000313" key="3">
    <source>
        <dbReference type="Proteomes" id="UP001526430"/>
    </source>
</evidence>
<feature type="chain" id="PRO_5046194090" evidence="1">
    <location>
        <begin position="23"/>
        <end position="164"/>
    </location>
</feature>
<reference evidence="2 3" key="1">
    <citation type="submission" date="2022-10" db="EMBL/GenBank/DDBJ databases">
        <title>Roseococcus glaciei nov., sp. nov., isolated from glacier.</title>
        <authorList>
            <person name="Liu Q."/>
            <person name="Xin Y.-H."/>
        </authorList>
    </citation>
    <scope>NUCLEOTIDE SEQUENCE [LARGE SCALE GENOMIC DNA]</scope>
    <source>
        <strain evidence="2 3">MDT2-1-1</strain>
    </source>
</reference>
<dbReference type="Proteomes" id="UP001526430">
    <property type="component" value="Unassembled WGS sequence"/>
</dbReference>
<keyword evidence="3" id="KW-1185">Reference proteome</keyword>
<protein>
    <submittedName>
        <fullName evidence="2">Uncharacterized protein</fullName>
    </submittedName>
</protein>
<proteinExistence type="predicted"/>
<organism evidence="2 3">
    <name type="scientific">Sabulicella glaciei</name>
    <dbReference type="NCBI Taxonomy" id="2984948"/>
    <lineage>
        <taxon>Bacteria</taxon>
        <taxon>Pseudomonadati</taxon>
        <taxon>Pseudomonadota</taxon>
        <taxon>Alphaproteobacteria</taxon>
        <taxon>Acetobacterales</taxon>
        <taxon>Acetobacteraceae</taxon>
        <taxon>Sabulicella</taxon>
    </lineage>
</organism>
<feature type="signal peptide" evidence="1">
    <location>
        <begin position="1"/>
        <end position="22"/>
    </location>
</feature>
<dbReference type="EMBL" id="JAPFQI010000013">
    <property type="protein sequence ID" value="MCW8087078.1"/>
    <property type="molecule type" value="Genomic_DNA"/>
</dbReference>
<name>A0ABT3NY36_9PROT</name>